<dbReference type="Gene3D" id="1.20.120.1870">
    <property type="entry name" value="Fic/DOC protein, Fido domain"/>
    <property type="match status" value="1"/>
</dbReference>
<dbReference type="Proteomes" id="UP000094463">
    <property type="component" value="Chromosome"/>
</dbReference>
<dbReference type="PROSITE" id="PS51459">
    <property type="entry name" value="FIDO"/>
    <property type="match status" value="1"/>
</dbReference>
<dbReference type="RefSeq" id="WP_069364800.1">
    <property type="nucleotide sequence ID" value="NZ_CP012502.1"/>
</dbReference>
<gene>
    <name evidence="2" type="ORF">BBEV_1384</name>
</gene>
<dbReference type="EMBL" id="CP012502">
    <property type="protein sequence ID" value="AOM82747.1"/>
    <property type="molecule type" value="Genomic_DNA"/>
</dbReference>
<dbReference type="Pfam" id="PF02661">
    <property type="entry name" value="Fic"/>
    <property type="match status" value="1"/>
</dbReference>
<protein>
    <submittedName>
        <fullName evidence="2">Death on curing protein, Doc toxin</fullName>
    </submittedName>
</protein>
<dbReference type="OrthoDB" id="9802752at2"/>
<dbReference type="AlphaFoldDB" id="A0A1D7QUS1"/>
<evidence type="ECO:0000313" key="2">
    <source>
        <dbReference type="EMBL" id="AOM82747.1"/>
    </source>
</evidence>
<accession>A0A1D7QUS1</accession>
<name>A0A1D7QUS1_9BACI</name>
<evidence type="ECO:0000313" key="3">
    <source>
        <dbReference type="Proteomes" id="UP000094463"/>
    </source>
</evidence>
<proteinExistence type="predicted"/>
<dbReference type="InterPro" id="IPR003812">
    <property type="entry name" value="Fido"/>
</dbReference>
<dbReference type="KEGG" id="bbev:BBEV_1384"/>
<organism evidence="2 3">
    <name type="scientific">Salisediminibacterium beveridgei</name>
    <dbReference type="NCBI Taxonomy" id="632773"/>
    <lineage>
        <taxon>Bacteria</taxon>
        <taxon>Bacillati</taxon>
        <taxon>Bacillota</taxon>
        <taxon>Bacilli</taxon>
        <taxon>Bacillales</taxon>
        <taxon>Bacillaceae</taxon>
        <taxon>Salisediminibacterium</taxon>
    </lineage>
</organism>
<feature type="domain" description="Fido" evidence="1">
    <location>
        <begin position="4"/>
        <end position="124"/>
    </location>
</feature>
<sequence length="131" mass="15072">MRYVLLHELKAINTLVNRVYTPDKPFGVRDEGLLLEAAERPIQSLFGEEAFPTFSLKCAALFSTTLKNRPFHYGNRRTGFAALVLMLYMNGYELTATENEAEAFTRYVWTDRPSIGIISEWIDKHSQHITE</sequence>
<keyword evidence="3" id="KW-1185">Reference proteome</keyword>
<reference evidence="2 3" key="1">
    <citation type="submission" date="2015-08" db="EMBL/GenBank/DDBJ databases">
        <title>The complete genome sequence of Bacillus beveridgei MLTeJB.</title>
        <authorList>
            <person name="Hanson T.E."/>
            <person name="Mesa C."/>
            <person name="Basesman S.M."/>
            <person name="Oremland R.S."/>
        </authorList>
    </citation>
    <scope>NUCLEOTIDE SEQUENCE [LARGE SCALE GENOMIC DNA]</scope>
    <source>
        <strain evidence="2 3">MLTeJB</strain>
    </source>
</reference>
<evidence type="ECO:0000259" key="1">
    <source>
        <dbReference type="PROSITE" id="PS51459"/>
    </source>
</evidence>
<dbReference type="GO" id="GO:0016301">
    <property type="term" value="F:kinase activity"/>
    <property type="evidence" value="ECO:0007669"/>
    <property type="project" value="InterPro"/>
</dbReference>
<dbReference type="InterPro" id="IPR053737">
    <property type="entry name" value="Type_II_TA_Toxin"/>
</dbReference>
<dbReference type="STRING" id="632773.BBEV_1384"/>
<dbReference type="InterPro" id="IPR006440">
    <property type="entry name" value="Doc"/>
</dbReference>
<dbReference type="NCBIfam" id="TIGR01550">
    <property type="entry name" value="DOC_P1"/>
    <property type="match status" value="1"/>
</dbReference>